<feature type="domain" description="N-acetyltransferase" evidence="4">
    <location>
        <begin position="7"/>
        <end position="173"/>
    </location>
</feature>
<proteinExistence type="inferred from homology"/>
<dbReference type="Pfam" id="PF13302">
    <property type="entry name" value="Acetyltransf_3"/>
    <property type="match status" value="1"/>
</dbReference>
<dbReference type="Proteomes" id="UP000654345">
    <property type="component" value="Unassembled WGS sequence"/>
</dbReference>
<sequence>MLRGEKIILRPFKREDLDTLEAWSHDPHFVGEFNNFGMHGYGNMERDFDEDGMISNRLGRLAATTLDGTLIGRLSYHTTSHGPGEGNRVYMIGIGLHPDHQGKGYGVEAQRLLTDYLFATFPIIRVETITDITNRPEQRALEKAGFTREAVLRKAQWRNGDWHDQVLYSKLRGE</sequence>
<dbReference type="PANTHER" id="PTHR43792">
    <property type="entry name" value="GNAT FAMILY, PUTATIVE (AFU_ORTHOLOGUE AFUA_3G00765)-RELATED-RELATED"/>
    <property type="match status" value="1"/>
</dbReference>
<keyword evidence="6" id="KW-1185">Reference proteome</keyword>
<evidence type="ECO:0000313" key="6">
    <source>
        <dbReference type="Proteomes" id="UP000654345"/>
    </source>
</evidence>
<dbReference type="SUPFAM" id="SSF55729">
    <property type="entry name" value="Acyl-CoA N-acyltransferases (Nat)"/>
    <property type="match status" value="1"/>
</dbReference>
<dbReference type="PANTHER" id="PTHR43792:SF8">
    <property type="entry name" value="[RIBOSOMAL PROTEIN US5]-ALANINE N-ACETYLTRANSFERASE"/>
    <property type="match status" value="1"/>
</dbReference>
<evidence type="ECO:0000259" key="4">
    <source>
        <dbReference type="PROSITE" id="PS51186"/>
    </source>
</evidence>
<keyword evidence="2" id="KW-0012">Acyltransferase</keyword>
<dbReference type="RefSeq" id="WP_201373952.1">
    <property type="nucleotide sequence ID" value="NZ_BNJG01000002.1"/>
</dbReference>
<protein>
    <submittedName>
        <fullName evidence="5">Alanine acetyltransferase</fullName>
    </submittedName>
</protein>
<name>A0ABQ3UZ05_9CHLR</name>
<dbReference type="EMBL" id="BNJG01000002">
    <property type="protein sequence ID" value="GHO57582.1"/>
    <property type="molecule type" value="Genomic_DNA"/>
</dbReference>
<reference evidence="5 6" key="1">
    <citation type="journal article" date="2021" name="Int. J. Syst. Evol. Microbiol.">
        <title>Reticulibacter mediterranei gen. nov., sp. nov., within the new family Reticulibacteraceae fam. nov., and Ktedonospora formicarum gen. nov., sp. nov., Ktedonobacter robiniae sp. nov., Dictyobacter formicarum sp. nov. and Dictyobacter arantiisoli sp. nov., belonging to the class Ktedonobacteria.</title>
        <authorList>
            <person name="Yabe S."/>
            <person name="Zheng Y."/>
            <person name="Wang C.M."/>
            <person name="Sakai Y."/>
            <person name="Abe K."/>
            <person name="Yokota A."/>
            <person name="Donadio S."/>
            <person name="Cavaletti L."/>
            <person name="Monciardini P."/>
        </authorList>
    </citation>
    <scope>NUCLEOTIDE SEQUENCE [LARGE SCALE GENOMIC DNA]</scope>
    <source>
        <strain evidence="5 6">SOSP1-30</strain>
    </source>
</reference>
<keyword evidence="1" id="KW-0808">Transferase</keyword>
<evidence type="ECO:0000256" key="2">
    <source>
        <dbReference type="ARBA" id="ARBA00023315"/>
    </source>
</evidence>
<organism evidence="5 6">
    <name type="scientific">Ktedonobacter robiniae</name>
    <dbReference type="NCBI Taxonomy" id="2778365"/>
    <lineage>
        <taxon>Bacteria</taxon>
        <taxon>Bacillati</taxon>
        <taxon>Chloroflexota</taxon>
        <taxon>Ktedonobacteria</taxon>
        <taxon>Ktedonobacterales</taxon>
        <taxon>Ktedonobacteraceae</taxon>
        <taxon>Ktedonobacter</taxon>
    </lineage>
</organism>
<dbReference type="InterPro" id="IPR016181">
    <property type="entry name" value="Acyl_CoA_acyltransferase"/>
</dbReference>
<dbReference type="InterPro" id="IPR051531">
    <property type="entry name" value="N-acetyltransferase"/>
</dbReference>
<gene>
    <name evidence="5" type="primary">rimJ_2</name>
    <name evidence="5" type="ORF">KSB_60570</name>
</gene>
<dbReference type="InterPro" id="IPR000182">
    <property type="entry name" value="GNAT_dom"/>
</dbReference>
<comment type="caution">
    <text evidence="5">The sequence shown here is derived from an EMBL/GenBank/DDBJ whole genome shotgun (WGS) entry which is preliminary data.</text>
</comment>
<evidence type="ECO:0000256" key="3">
    <source>
        <dbReference type="ARBA" id="ARBA00038502"/>
    </source>
</evidence>
<accession>A0ABQ3UZ05</accession>
<comment type="similarity">
    <text evidence="3">Belongs to the acetyltransferase family. RimJ subfamily.</text>
</comment>
<evidence type="ECO:0000256" key="1">
    <source>
        <dbReference type="ARBA" id="ARBA00022679"/>
    </source>
</evidence>
<dbReference type="Gene3D" id="3.40.630.30">
    <property type="match status" value="1"/>
</dbReference>
<dbReference type="PROSITE" id="PS51186">
    <property type="entry name" value="GNAT"/>
    <property type="match status" value="1"/>
</dbReference>
<dbReference type="CDD" id="cd04301">
    <property type="entry name" value="NAT_SF"/>
    <property type="match status" value="1"/>
</dbReference>
<evidence type="ECO:0000313" key="5">
    <source>
        <dbReference type="EMBL" id="GHO57582.1"/>
    </source>
</evidence>